<feature type="domain" description="MurNAc-LAA" evidence="4">
    <location>
        <begin position="172"/>
        <end position="294"/>
    </location>
</feature>
<evidence type="ECO:0000313" key="5">
    <source>
        <dbReference type="EMBL" id="SDP48741.1"/>
    </source>
</evidence>
<name>A0A1H0T4J4_9PSEU</name>
<dbReference type="SUPFAM" id="SSF53187">
    <property type="entry name" value="Zn-dependent exopeptidases"/>
    <property type="match status" value="1"/>
</dbReference>
<proteinExistence type="predicted"/>
<dbReference type="GO" id="GO:0008745">
    <property type="term" value="F:N-acetylmuramoyl-L-alanine amidase activity"/>
    <property type="evidence" value="ECO:0007669"/>
    <property type="project" value="InterPro"/>
</dbReference>
<evidence type="ECO:0000259" key="4">
    <source>
        <dbReference type="SMART" id="SM00646"/>
    </source>
</evidence>
<dbReference type="CDD" id="cd02696">
    <property type="entry name" value="MurNAc-LAA"/>
    <property type="match status" value="1"/>
</dbReference>
<reference evidence="6" key="1">
    <citation type="submission" date="2016-10" db="EMBL/GenBank/DDBJ databases">
        <authorList>
            <person name="Varghese N."/>
            <person name="Submissions S."/>
        </authorList>
    </citation>
    <scope>NUCLEOTIDE SEQUENCE [LARGE SCALE GENOMIC DNA]</scope>
    <source>
        <strain evidence="6">IBRC-M 10655</strain>
    </source>
</reference>
<dbReference type="STRING" id="504798.SAMN05421871_111118"/>
<dbReference type="InterPro" id="IPR050695">
    <property type="entry name" value="N-acetylmuramoyl_amidase_3"/>
</dbReference>
<evidence type="ECO:0000256" key="3">
    <source>
        <dbReference type="SAM" id="SignalP"/>
    </source>
</evidence>
<keyword evidence="6" id="KW-1185">Reference proteome</keyword>
<dbReference type="EMBL" id="FNJB01000009">
    <property type="protein sequence ID" value="SDP48741.1"/>
    <property type="molecule type" value="Genomic_DNA"/>
</dbReference>
<accession>A0A1H0T4J4</accession>
<organism evidence="5 6">
    <name type="scientific">Actinokineospora alba</name>
    <dbReference type="NCBI Taxonomy" id="504798"/>
    <lineage>
        <taxon>Bacteria</taxon>
        <taxon>Bacillati</taxon>
        <taxon>Actinomycetota</taxon>
        <taxon>Actinomycetes</taxon>
        <taxon>Pseudonocardiales</taxon>
        <taxon>Pseudonocardiaceae</taxon>
        <taxon>Actinokineospora</taxon>
    </lineage>
</organism>
<dbReference type="Pfam" id="PF01520">
    <property type="entry name" value="Amidase_3"/>
    <property type="match status" value="1"/>
</dbReference>
<feature type="compositionally biased region" description="Low complexity" evidence="2">
    <location>
        <begin position="40"/>
        <end position="49"/>
    </location>
</feature>
<dbReference type="PANTHER" id="PTHR30404">
    <property type="entry name" value="N-ACETYLMURAMOYL-L-ALANINE AMIDASE"/>
    <property type="match status" value="1"/>
</dbReference>
<feature type="signal peptide" evidence="3">
    <location>
        <begin position="1"/>
        <end position="26"/>
    </location>
</feature>
<dbReference type="SMART" id="SM00646">
    <property type="entry name" value="Ami_3"/>
    <property type="match status" value="1"/>
</dbReference>
<gene>
    <name evidence="5" type="ORF">SAMN05192558_109256</name>
</gene>
<dbReference type="Proteomes" id="UP000199651">
    <property type="component" value="Unassembled WGS sequence"/>
</dbReference>
<dbReference type="AlphaFoldDB" id="A0A1H0T4J4"/>
<dbReference type="GO" id="GO:0009253">
    <property type="term" value="P:peptidoglycan catabolic process"/>
    <property type="evidence" value="ECO:0007669"/>
    <property type="project" value="InterPro"/>
</dbReference>
<keyword evidence="3" id="KW-0732">Signal</keyword>
<dbReference type="InterPro" id="IPR002508">
    <property type="entry name" value="MurNAc-LAA_cat"/>
</dbReference>
<feature type="chain" id="PRO_5039706451" evidence="3">
    <location>
        <begin position="27"/>
        <end position="298"/>
    </location>
</feature>
<keyword evidence="1" id="KW-0378">Hydrolase</keyword>
<evidence type="ECO:0000313" key="6">
    <source>
        <dbReference type="Proteomes" id="UP000199651"/>
    </source>
</evidence>
<evidence type="ECO:0000256" key="1">
    <source>
        <dbReference type="ARBA" id="ARBA00022801"/>
    </source>
</evidence>
<evidence type="ECO:0000256" key="2">
    <source>
        <dbReference type="SAM" id="MobiDB-lite"/>
    </source>
</evidence>
<protein>
    <submittedName>
        <fullName evidence="5">N-acetylmuramoyl-L-alanine amidase</fullName>
    </submittedName>
</protein>
<dbReference type="Gene3D" id="3.40.630.40">
    <property type="entry name" value="Zn-dependent exopeptidases"/>
    <property type="match status" value="1"/>
</dbReference>
<dbReference type="GO" id="GO:0030288">
    <property type="term" value="C:outer membrane-bounded periplasmic space"/>
    <property type="evidence" value="ECO:0007669"/>
    <property type="project" value="TreeGrafter"/>
</dbReference>
<feature type="region of interest" description="Disordered" evidence="2">
    <location>
        <begin position="27"/>
        <end position="49"/>
    </location>
</feature>
<dbReference type="PANTHER" id="PTHR30404:SF0">
    <property type="entry name" value="N-ACETYLMURAMOYL-L-ALANINE AMIDASE AMIC"/>
    <property type="match status" value="1"/>
</dbReference>
<dbReference type="PROSITE" id="PS51257">
    <property type="entry name" value="PROKAR_LIPOPROTEIN"/>
    <property type="match status" value="1"/>
</dbReference>
<sequence length="298" mass="29934">MGAVLRRHANALAAACALAAAMSACGGPQAKPVGQTLADTTSTSPSTTTTVSTAVSTAVSSTSATTTPPSVPTTTTTAIAPPATGRVVVIDPGHNGGNATHTAEINRQVPAGRGRTKPCNTTGTATQTGYPEHAFAWDLAVRLREILTARGVKVVMTRADNAGVGPCVDRRAAIGNESGAAAVVSLHADGSTAAGAHGFHLAYSSPPLNTAQGEPSLRLARAVRDKLVAAGFPTSNYAGKDGLSARDDLAGLNLTERPTVLVECGNMRDAAEAATLSSAAGRQRYAEGIANGILGFLG</sequence>